<accession>A0A6J4UJ42</accession>
<dbReference type="AlphaFoldDB" id="A0A6J4UJ42"/>
<sequence>MQPRGKPRADYADADVAACGHGAAFGGVVGRQSSVARRKCAGRSP</sequence>
<evidence type="ECO:0000313" key="1">
    <source>
        <dbReference type="EMBL" id="CAA9550196.1"/>
    </source>
</evidence>
<reference evidence="1" key="1">
    <citation type="submission" date="2020-02" db="EMBL/GenBank/DDBJ databases">
        <authorList>
            <person name="Meier V. D."/>
        </authorList>
    </citation>
    <scope>NUCLEOTIDE SEQUENCE</scope>
    <source>
        <strain evidence="1">AVDCRST_MAG18</strain>
    </source>
</reference>
<gene>
    <name evidence="1" type="ORF">AVDCRST_MAG18-253</name>
</gene>
<dbReference type="EMBL" id="CADCWN010000015">
    <property type="protein sequence ID" value="CAA9550196.1"/>
    <property type="molecule type" value="Genomic_DNA"/>
</dbReference>
<organism evidence="1">
    <name type="scientific">uncultured Thermomicrobiales bacterium</name>
    <dbReference type="NCBI Taxonomy" id="1645740"/>
    <lineage>
        <taxon>Bacteria</taxon>
        <taxon>Pseudomonadati</taxon>
        <taxon>Thermomicrobiota</taxon>
        <taxon>Thermomicrobia</taxon>
        <taxon>Thermomicrobiales</taxon>
        <taxon>environmental samples</taxon>
    </lineage>
</organism>
<protein>
    <submittedName>
        <fullName evidence="1">Uncharacterized protein</fullName>
    </submittedName>
</protein>
<name>A0A6J4UJ42_9BACT</name>
<proteinExistence type="predicted"/>